<dbReference type="SMART" id="SM00304">
    <property type="entry name" value="HAMP"/>
    <property type="match status" value="1"/>
</dbReference>
<evidence type="ECO:0000256" key="5">
    <source>
        <dbReference type="PROSITE-ProRule" id="PRU00284"/>
    </source>
</evidence>
<dbReference type="GO" id="GO:0016020">
    <property type="term" value="C:membrane"/>
    <property type="evidence" value="ECO:0007669"/>
    <property type="project" value="InterPro"/>
</dbReference>
<dbReference type="EMBL" id="JACCBB010000001">
    <property type="protein sequence ID" value="NYD23733.1"/>
    <property type="molecule type" value="Genomic_DNA"/>
</dbReference>
<keyword evidence="2 6" id="KW-1133">Transmembrane helix</keyword>
<dbReference type="InterPro" id="IPR004090">
    <property type="entry name" value="Chemotax_Me-accpt_rcpt"/>
</dbReference>
<accession>A0A7Y9DN79</accession>
<dbReference type="Pfam" id="PF00672">
    <property type="entry name" value="HAMP"/>
    <property type="match status" value="1"/>
</dbReference>
<feature type="domain" description="HAMP" evidence="8">
    <location>
        <begin position="217"/>
        <end position="269"/>
    </location>
</feature>
<evidence type="ECO:0000313" key="9">
    <source>
        <dbReference type="EMBL" id="NYD23733.1"/>
    </source>
</evidence>
<dbReference type="RefSeq" id="WP_179753657.1">
    <property type="nucleotide sequence ID" value="NZ_JACCBB010000001.1"/>
</dbReference>
<dbReference type="InterPro" id="IPR003660">
    <property type="entry name" value="HAMP_dom"/>
</dbReference>
<dbReference type="PRINTS" id="PR00260">
    <property type="entry name" value="CHEMTRNSDUCR"/>
</dbReference>
<protein>
    <submittedName>
        <fullName evidence="9">Methyl-accepting chemotaxis protein</fullName>
    </submittedName>
</protein>
<dbReference type="Gene3D" id="1.10.287.950">
    <property type="entry name" value="Methyl-accepting chemotaxis protein"/>
    <property type="match status" value="1"/>
</dbReference>
<dbReference type="GO" id="GO:0004888">
    <property type="term" value="F:transmembrane signaling receptor activity"/>
    <property type="evidence" value="ECO:0007669"/>
    <property type="project" value="InterPro"/>
</dbReference>
<reference evidence="9 10" key="1">
    <citation type="submission" date="2020-07" db="EMBL/GenBank/DDBJ databases">
        <title>Sequencing the genomes of 1000 actinobacteria strains.</title>
        <authorList>
            <person name="Klenk H.-P."/>
        </authorList>
    </citation>
    <scope>NUCLEOTIDE SEQUENCE [LARGE SCALE GENOMIC DNA]</scope>
    <source>
        <strain evidence="9 10">DSM 7487</strain>
    </source>
</reference>
<dbReference type="GO" id="GO:0007165">
    <property type="term" value="P:signal transduction"/>
    <property type="evidence" value="ECO:0007669"/>
    <property type="project" value="UniProtKB-KW"/>
</dbReference>
<organism evidence="9 10">
    <name type="scientific">Kineococcus aurantiacus</name>
    <dbReference type="NCBI Taxonomy" id="37633"/>
    <lineage>
        <taxon>Bacteria</taxon>
        <taxon>Bacillati</taxon>
        <taxon>Actinomycetota</taxon>
        <taxon>Actinomycetes</taxon>
        <taxon>Kineosporiales</taxon>
        <taxon>Kineosporiaceae</taxon>
        <taxon>Kineococcus</taxon>
    </lineage>
</organism>
<dbReference type="PANTHER" id="PTHR32089">
    <property type="entry name" value="METHYL-ACCEPTING CHEMOTAXIS PROTEIN MCPB"/>
    <property type="match status" value="1"/>
</dbReference>
<gene>
    <name evidence="9" type="ORF">BJ968_003273</name>
</gene>
<name>A0A7Y9DN79_9ACTN</name>
<evidence type="ECO:0000259" key="8">
    <source>
        <dbReference type="PROSITE" id="PS50885"/>
    </source>
</evidence>
<keyword evidence="10" id="KW-1185">Reference proteome</keyword>
<dbReference type="InterPro" id="IPR004089">
    <property type="entry name" value="MCPsignal_dom"/>
</dbReference>
<dbReference type="PANTHER" id="PTHR32089:SF112">
    <property type="entry name" value="LYSOZYME-LIKE PROTEIN-RELATED"/>
    <property type="match status" value="1"/>
</dbReference>
<dbReference type="Proteomes" id="UP000521922">
    <property type="component" value="Unassembled WGS sequence"/>
</dbReference>
<dbReference type="Pfam" id="PF00015">
    <property type="entry name" value="MCPsignal"/>
    <property type="match status" value="1"/>
</dbReference>
<feature type="domain" description="Methyl-accepting transducer" evidence="7">
    <location>
        <begin position="274"/>
        <end position="503"/>
    </location>
</feature>
<evidence type="ECO:0000256" key="6">
    <source>
        <dbReference type="SAM" id="Phobius"/>
    </source>
</evidence>
<evidence type="ECO:0000256" key="2">
    <source>
        <dbReference type="ARBA" id="ARBA00022989"/>
    </source>
</evidence>
<dbReference type="AlphaFoldDB" id="A0A7Y9DN79"/>
<comment type="caution">
    <text evidence="9">The sequence shown here is derived from an EMBL/GenBank/DDBJ whole genome shotgun (WGS) entry which is preliminary data.</text>
</comment>
<dbReference type="PROSITE" id="PS50885">
    <property type="entry name" value="HAMP"/>
    <property type="match status" value="1"/>
</dbReference>
<proteinExistence type="inferred from homology"/>
<dbReference type="PROSITE" id="PS50111">
    <property type="entry name" value="CHEMOTAXIS_TRANSDUC_2"/>
    <property type="match status" value="1"/>
</dbReference>
<keyword evidence="1 6" id="KW-0812">Transmembrane</keyword>
<evidence type="ECO:0000256" key="4">
    <source>
        <dbReference type="ARBA" id="ARBA00029447"/>
    </source>
</evidence>
<feature type="transmembrane region" description="Helical" evidence="6">
    <location>
        <begin position="195"/>
        <end position="215"/>
    </location>
</feature>
<evidence type="ECO:0000256" key="1">
    <source>
        <dbReference type="ARBA" id="ARBA00022692"/>
    </source>
</evidence>
<dbReference type="SMART" id="SM00283">
    <property type="entry name" value="MA"/>
    <property type="match status" value="1"/>
</dbReference>
<dbReference type="CDD" id="cd06225">
    <property type="entry name" value="HAMP"/>
    <property type="match status" value="1"/>
</dbReference>
<keyword evidence="3 5" id="KW-0807">Transducer</keyword>
<sequence>MSALRRWRLGPRLAAAFSVVVVLLLAVLAAGLSAGASQGAATDRLQAQQRFSAAALTAKYAAADLNGWQTAYAFDAVRAPGALDDGTGSRGAYLDSAGRFEQALRVLADRSTAAETDDDIAQLGALYEQFAATDAQIAAGYRGGDAAAATELVMGREIELYTAMGELLDEVSGDAERAFALARTDAEAAQRRGAVLMWTLGVAGSLVSVLLAVLVTRSVTGPVTAVRDRLVLLAQGDLATAVPAHGRDEVAGMARALQQAVDSLGGTVHRIASEATTLAASSEGLSAVAAELSTGADESASQAQVVSAATEEISANIGTVAAAGDEMSSAIREIATATAEASSTASTAVASADQASATIQRLGASSREIGDVVKLITSIAEQTNLLALNATIEAARAGEMGKGFAVVAGEVKELAQQTARATEEIVGRVAATQADAEAATVVIGQIAEVIARIDGLQATIAAAVEEQSATTAEMVRNVTEVSTGSQEIAANISGIAAATDRTTSGASRTAATAGEVSRAAVQLNELVASFTLAR</sequence>
<keyword evidence="6" id="KW-0472">Membrane</keyword>
<comment type="similarity">
    <text evidence="4">Belongs to the methyl-accepting chemotaxis (MCP) protein family.</text>
</comment>
<evidence type="ECO:0000259" key="7">
    <source>
        <dbReference type="PROSITE" id="PS50111"/>
    </source>
</evidence>
<dbReference type="SUPFAM" id="SSF58104">
    <property type="entry name" value="Methyl-accepting chemotaxis protein (MCP) signaling domain"/>
    <property type="match status" value="1"/>
</dbReference>
<evidence type="ECO:0000313" key="10">
    <source>
        <dbReference type="Proteomes" id="UP000521922"/>
    </source>
</evidence>
<evidence type="ECO:0000256" key="3">
    <source>
        <dbReference type="ARBA" id="ARBA00023224"/>
    </source>
</evidence>
<dbReference type="GO" id="GO:0006935">
    <property type="term" value="P:chemotaxis"/>
    <property type="evidence" value="ECO:0007669"/>
    <property type="project" value="InterPro"/>
</dbReference>